<evidence type="ECO:0000256" key="1">
    <source>
        <dbReference type="SAM" id="MobiDB-lite"/>
    </source>
</evidence>
<dbReference type="OrthoDB" id="35968at2759"/>
<comment type="caution">
    <text evidence="3">The sequence shown here is derived from an EMBL/GenBank/DDBJ whole genome shotgun (WGS) entry which is preliminary data.</text>
</comment>
<dbReference type="InterPro" id="IPR057491">
    <property type="entry name" value="DiatomPyrShell"/>
</dbReference>
<feature type="compositionally biased region" description="Polar residues" evidence="1">
    <location>
        <begin position="56"/>
        <end position="79"/>
    </location>
</feature>
<evidence type="ECO:0000313" key="3">
    <source>
        <dbReference type="EMBL" id="KAG7368347.1"/>
    </source>
</evidence>
<feature type="chain" id="PRO_5039925167" evidence="2">
    <location>
        <begin position="24"/>
        <end position="380"/>
    </location>
</feature>
<proteinExistence type="predicted"/>
<dbReference type="EMBL" id="JAGRRH010000006">
    <property type="protein sequence ID" value="KAG7368347.1"/>
    <property type="molecule type" value="Genomic_DNA"/>
</dbReference>
<reference evidence="3" key="2">
    <citation type="submission" date="2021-04" db="EMBL/GenBank/DDBJ databases">
        <authorList>
            <person name="Podell S."/>
        </authorList>
    </citation>
    <scope>NUCLEOTIDE SEQUENCE</scope>
    <source>
        <strain evidence="3">Hildebrandi</strain>
    </source>
</reference>
<keyword evidence="2" id="KW-0732">Signal</keyword>
<feature type="signal peptide" evidence="2">
    <location>
        <begin position="1"/>
        <end position="23"/>
    </location>
</feature>
<protein>
    <submittedName>
        <fullName evidence="3">Uncharacterized protein</fullName>
    </submittedName>
</protein>
<feature type="compositionally biased region" description="Basic and acidic residues" evidence="1">
    <location>
        <begin position="362"/>
        <end position="373"/>
    </location>
</feature>
<keyword evidence="4" id="KW-1185">Reference proteome</keyword>
<dbReference type="Proteomes" id="UP000693970">
    <property type="component" value="Unassembled WGS sequence"/>
</dbReference>
<feature type="region of interest" description="Disordered" evidence="1">
    <location>
        <begin position="44"/>
        <end position="137"/>
    </location>
</feature>
<sequence>MTVHSKKFLSLCSVLFSFQPVEGWWNSVVLHSTSSRPSSTALPQAFSYFGGEDGPPSNQAQRKPTITERGSSSMPSISTAPPDRAMVRSTPAPLQRRSGMPQITPLERSDRRSQSLTTPEKRSQREIYDDSDVKPTTIQGSSLRTWSFTTDKIQSVQVSLFTEGRPLSANVDVWTGPDSTPQRMSVYLEDGSIRPFNAVVFVPSSVGGQKHAVAVKNTGQMAFPIQAAVEVGSIFSSPAFSMDDVAQRLFATHSGKTIQGGSVKTIPFSPSVTSIQLLLNSDGRPLNARIEMLQGPDNVKQVMEIHTEDGNARPFFAIIETPGYGNVVRIKNTGPMEFPIECRVEPYTVEDDGFFDPSFGDPRGDFSDRRDDWFSLPPRR</sequence>
<organism evidence="3 4">
    <name type="scientific">Nitzschia inconspicua</name>
    <dbReference type="NCBI Taxonomy" id="303405"/>
    <lineage>
        <taxon>Eukaryota</taxon>
        <taxon>Sar</taxon>
        <taxon>Stramenopiles</taxon>
        <taxon>Ochrophyta</taxon>
        <taxon>Bacillariophyta</taxon>
        <taxon>Bacillariophyceae</taxon>
        <taxon>Bacillariophycidae</taxon>
        <taxon>Bacillariales</taxon>
        <taxon>Bacillariaceae</taxon>
        <taxon>Nitzschia</taxon>
    </lineage>
</organism>
<gene>
    <name evidence="3" type="ORF">IV203_031090</name>
</gene>
<feature type="region of interest" description="Disordered" evidence="1">
    <location>
        <begin position="353"/>
        <end position="380"/>
    </location>
</feature>
<reference evidence="3" key="1">
    <citation type="journal article" date="2021" name="Sci. Rep.">
        <title>Diploid genomic architecture of Nitzschia inconspicua, an elite biomass production diatom.</title>
        <authorList>
            <person name="Oliver A."/>
            <person name="Podell S."/>
            <person name="Pinowska A."/>
            <person name="Traller J.C."/>
            <person name="Smith S.R."/>
            <person name="McClure R."/>
            <person name="Beliaev A."/>
            <person name="Bohutskyi P."/>
            <person name="Hill E.A."/>
            <person name="Rabines A."/>
            <person name="Zheng H."/>
            <person name="Allen L.Z."/>
            <person name="Kuo A."/>
            <person name="Grigoriev I.V."/>
            <person name="Allen A.E."/>
            <person name="Hazlebeck D."/>
            <person name="Allen E.E."/>
        </authorList>
    </citation>
    <scope>NUCLEOTIDE SEQUENCE</scope>
    <source>
        <strain evidence="3">Hildebrandi</strain>
    </source>
</reference>
<accession>A0A9K3LUJ3</accession>
<name>A0A9K3LUJ3_9STRA</name>
<feature type="compositionally biased region" description="Basic and acidic residues" evidence="1">
    <location>
        <begin position="107"/>
        <end position="133"/>
    </location>
</feature>
<evidence type="ECO:0000313" key="4">
    <source>
        <dbReference type="Proteomes" id="UP000693970"/>
    </source>
</evidence>
<evidence type="ECO:0000256" key="2">
    <source>
        <dbReference type="SAM" id="SignalP"/>
    </source>
</evidence>
<dbReference type="AlphaFoldDB" id="A0A9K3LUJ3"/>
<dbReference type="Pfam" id="PF25192">
    <property type="entry name" value="DiatomPyrShell"/>
    <property type="match status" value="1"/>
</dbReference>